<dbReference type="InterPro" id="IPR011111">
    <property type="entry name" value="Plasmid_RepB"/>
</dbReference>
<comment type="caution">
    <text evidence="4">The sequence shown here is derived from an EMBL/GenBank/DDBJ whole genome shotgun (WGS) entry which is preliminary data.</text>
</comment>
<dbReference type="InterPro" id="IPR003115">
    <property type="entry name" value="ParB_N"/>
</dbReference>
<evidence type="ECO:0000313" key="4">
    <source>
        <dbReference type="EMBL" id="MBD0416919.1"/>
    </source>
</evidence>
<dbReference type="PANTHER" id="PTHR33375">
    <property type="entry name" value="CHROMOSOME-PARTITIONING PROTEIN PARB-RELATED"/>
    <property type="match status" value="1"/>
</dbReference>
<dbReference type="GO" id="GO:0007059">
    <property type="term" value="P:chromosome segregation"/>
    <property type="evidence" value="ECO:0007669"/>
    <property type="project" value="TreeGrafter"/>
</dbReference>
<dbReference type="InterPro" id="IPR050336">
    <property type="entry name" value="Chromosome_partition/occlusion"/>
</dbReference>
<dbReference type="InterPro" id="IPR037972">
    <property type="entry name" value="RepB_N"/>
</dbReference>
<gene>
    <name evidence="4" type="primary">repB</name>
    <name evidence="4" type="ORF">ICI42_19905</name>
</gene>
<dbReference type="SUPFAM" id="SSF110849">
    <property type="entry name" value="ParB/Sulfiredoxin"/>
    <property type="match status" value="1"/>
</dbReference>
<sequence length="351" mass="39084">MGAHMNSPKQRNDRMRHLFGNVDATELAKHLPSPAVQERKVSSGAVKSMDRAFVSIEEDNERLREQLVNAEAVVELEATHVVPSFVKDRLDLEGDPQFTVFVEALREAGQKLPILVRPLANKPGYYQVAYGHRRLRACQILGRRVKAIVRDLSDKELIIAQGVENTERANLSFIEQAFFALTLREKGFDRETIATALGRAEGQNLVYISMLTSVASALPHDLVRKIGPAPSVGRPKWEKLGSYFHDQKLATESGVNIERITSTGEWHSATSDEKFALLFNALTRKAVGTTGVEEIDLGGGLSISVKRTGRQTQLSIAEFKEPGLATWLLRKLPQLVQEFRDVTKEEKDSMG</sequence>
<dbReference type="PANTHER" id="PTHR33375:SF1">
    <property type="entry name" value="CHROMOSOME-PARTITIONING PROTEIN PARB-RELATED"/>
    <property type="match status" value="1"/>
</dbReference>
<dbReference type="Pfam" id="PF07506">
    <property type="entry name" value="RepB"/>
    <property type="match status" value="1"/>
</dbReference>
<dbReference type="Gene3D" id="3.90.1530.30">
    <property type="match status" value="1"/>
</dbReference>
<organism evidence="4 5">
    <name type="scientific">Oryzicola mucosus</name>
    <dbReference type="NCBI Taxonomy" id="2767425"/>
    <lineage>
        <taxon>Bacteria</taxon>
        <taxon>Pseudomonadati</taxon>
        <taxon>Pseudomonadota</taxon>
        <taxon>Alphaproteobacteria</taxon>
        <taxon>Hyphomicrobiales</taxon>
        <taxon>Phyllobacteriaceae</taxon>
        <taxon>Oryzicola</taxon>
    </lineage>
</organism>
<dbReference type="Pfam" id="PF02195">
    <property type="entry name" value="ParB_N"/>
    <property type="match status" value="1"/>
</dbReference>
<dbReference type="GO" id="GO:0005694">
    <property type="term" value="C:chromosome"/>
    <property type="evidence" value="ECO:0007669"/>
    <property type="project" value="TreeGrafter"/>
</dbReference>
<reference evidence="4" key="1">
    <citation type="submission" date="2020-09" db="EMBL/GenBank/DDBJ databases">
        <title>Genome seq and assembly of Tianweitania sp.</title>
        <authorList>
            <person name="Chhetri G."/>
        </authorList>
    </citation>
    <scope>NUCLEOTIDE SEQUENCE</scope>
    <source>
        <strain evidence="4">Rool2</strain>
    </source>
</reference>
<dbReference type="GO" id="GO:0003677">
    <property type="term" value="F:DNA binding"/>
    <property type="evidence" value="ECO:0007669"/>
    <property type="project" value="InterPro"/>
</dbReference>
<accession>A0A8J6U005</accession>
<dbReference type="InterPro" id="IPR004437">
    <property type="entry name" value="ParB/RepB/Spo0J"/>
</dbReference>
<evidence type="ECO:0000259" key="3">
    <source>
        <dbReference type="SMART" id="SM00470"/>
    </source>
</evidence>
<name>A0A8J6U005_9HYPH</name>
<keyword evidence="5" id="KW-1185">Reference proteome</keyword>
<dbReference type="InterPro" id="IPR036086">
    <property type="entry name" value="ParB/Sulfiredoxin_sf"/>
</dbReference>
<dbReference type="Gene3D" id="1.10.10.2830">
    <property type="match status" value="1"/>
</dbReference>
<dbReference type="NCBIfam" id="TIGR03454">
    <property type="entry name" value="partition_RepB"/>
    <property type="match status" value="1"/>
</dbReference>
<dbReference type="SMART" id="SM00470">
    <property type="entry name" value="ParB"/>
    <property type="match status" value="1"/>
</dbReference>
<dbReference type="CDD" id="cd16405">
    <property type="entry name" value="RepB_like_N"/>
    <property type="match status" value="1"/>
</dbReference>
<evidence type="ECO:0000256" key="1">
    <source>
        <dbReference type="ARBA" id="ARBA00006295"/>
    </source>
</evidence>
<evidence type="ECO:0000313" key="5">
    <source>
        <dbReference type="Proteomes" id="UP000643405"/>
    </source>
</evidence>
<dbReference type="InterPro" id="IPR017819">
    <property type="entry name" value="Plasmid_partition_RepB"/>
</dbReference>
<dbReference type="Proteomes" id="UP000643405">
    <property type="component" value="Unassembled WGS sequence"/>
</dbReference>
<protein>
    <submittedName>
        <fullName evidence="4">Plasmid partitioning protein RepB</fullName>
    </submittedName>
</protein>
<feature type="coiled-coil region" evidence="2">
    <location>
        <begin position="46"/>
        <end position="73"/>
    </location>
</feature>
<comment type="similarity">
    <text evidence="1">Belongs to the ParB family.</text>
</comment>
<proteinExistence type="inferred from homology"/>
<evidence type="ECO:0000256" key="2">
    <source>
        <dbReference type="SAM" id="Coils"/>
    </source>
</evidence>
<dbReference type="NCBIfam" id="TIGR00180">
    <property type="entry name" value="parB_part"/>
    <property type="match status" value="1"/>
</dbReference>
<feature type="domain" description="ParB-like N-terminal" evidence="3">
    <location>
        <begin position="74"/>
        <end position="166"/>
    </location>
</feature>
<dbReference type="AlphaFoldDB" id="A0A8J6U005"/>
<keyword evidence="2" id="KW-0175">Coiled coil</keyword>
<dbReference type="EMBL" id="JACVVX010000008">
    <property type="protein sequence ID" value="MBD0416919.1"/>
    <property type="molecule type" value="Genomic_DNA"/>
</dbReference>